<reference evidence="2" key="1">
    <citation type="submission" date="2018-02" db="EMBL/GenBank/DDBJ databases">
        <title>Rhizophora mucronata_Transcriptome.</title>
        <authorList>
            <person name="Meera S.P."/>
            <person name="Sreeshan A."/>
            <person name="Augustine A."/>
        </authorList>
    </citation>
    <scope>NUCLEOTIDE SEQUENCE</scope>
    <source>
        <tissue evidence="2">Leaf</tissue>
    </source>
</reference>
<protein>
    <submittedName>
        <fullName evidence="2">Uncharacterized protein</fullName>
    </submittedName>
</protein>
<organism evidence="2">
    <name type="scientific">Rhizophora mucronata</name>
    <name type="common">Asiatic mangrove</name>
    <dbReference type="NCBI Taxonomy" id="61149"/>
    <lineage>
        <taxon>Eukaryota</taxon>
        <taxon>Viridiplantae</taxon>
        <taxon>Streptophyta</taxon>
        <taxon>Embryophyta</taxon>
        <taxon>Tracheophyta</taxon>
        <taxon>Spermatophyta</taxon>
        <taxon>Magnoliopsida</taxon>
        <taxon>eudicotyledons</taxon>
        <taxon>Gunneridae</taxon>
        <taxon>Pentapetalae</taxon>
        <taxon>rosids</taxon>
        <taxon>fabids</taxon>
        <taxon>Malpighiales</taxon>
        <taxon>Rhizophoraceae</taxon>
        <taxon>Rhizophora</taxon>
    </lineage>
</organism>
<keyword evidence="1" id="KW-0472">Membrane</keyword>
<evidence type="ECO:0000313" key="2">
    <source>
        <dbReference type="EMBL" id="MBX52656.1"/>
    </source>
</evidence>
<accession>A0A2P2PD63</accession>
<keyword evidence="1" id="KW-1133">Transmembrane helix</keyword>
<dbReference type="EMBL" id="GGEC01072172">
    <property type="protein sequence ID" value="MBX52656.1"/>
    <property type="molecule type" value="Transcribed_RNA"/>
</dbReference>
<sequence>MPAFDYIICCLHMISIIRSLNFLLLFVGQSLCSLV</sequence>
<keyword evidence="1" id="KW-0812">Transmembrane</keyword>
<proteinExistence type="predicted"/>
<dbReference type="AlphaFoldDB" id="A0A2P2PD63"/>
<name>A0A2P2PD63_RHIMU</name>
<evidence type="ECO:0000256" key="1">
    <source>
        <dbReference type="SAM" id="Phobius"/>
    </source>
</evidence>
<feature type="transmembrane region" description="Helical" evidence="1">
    <location>
        <begin position="6"/>
        <end position="27"/>
    </location>
</feature>